<evidence type="ECO:0000256" key="3">
    <source>
        <dbReference type="ARBA" id="ARBA00022801"/>
    </source>
</evidence>
<evidence type="ECO:0000259" key="7">
    <source>
        <dbReference type="PROSITE" id="PS50240"/>
    </source>
</evidence>
<evidence type="ECO:0000313" key="8">
    <source>
        <dbReference type="EMBL" id="ABB89132.1"/>
    </source>
</evidence>
<dbReference type="InterPro" id="IPR033116">
    <property type="entry name" value="TRYPSIN_SER"/>
</dbReference>
<feature type="domain" description="Peptidase S1" evidence="7">
    <location>
        <begin position="43"/>
        <end position="265"/>
    </location>
</feature>
<dbReference type="InterPro" id="IPR050430">
    <property type="entry name" value="Peptidase_S1"/>
</dbReference>
<dbReference type="SMART" id="SM00020">
    <property type="entry name" value="Tryp_SPc"/>
    <property type="match status" value="1"/>
</dbReference>
<feature type="signal peptide" evidence="6">
    <location>
        <begin position="1"/>
        <end position="15"/>
    </location>
</feature>
<evidence type="ECO:0000256" key="2">
    <source>
        <dbReference type="ARBA" id="ARBA00022670"/>
    </source>
</evidence>
<proteinExistence type="evidence at transcript level"/>
<dbReference type="PROSITE" id="PS00135">
    <property type="entry name" value="TRYPSIN_SER"/>
    <property type="match status" value="1"/>
</dbReference>
<dbReference type="InterPro" id="IPR001254">
    <property type="entry name" value="Trypsin_dom"/>
</dbReference>
<dbReference type="PRINTS" id="PR00722">
    <property type="entry name" value="CHYMOTRYPSIN"/>
</dbReference>
<dbReference type="InterPro" id="IPR043504">
    <property type="entry name" value="Peptidase_S1_PA_chymotrypsin"/>
</dbReference>
<dbReference type="EMBL" id="DQ280150">
    <property type="protein sequence ID" value="ABB89132.1"/>
    <property type="molecule type" value="mRNA"/>
</dbReference>
<accession>A0S0Q0</accession>
<keyword evidence="3 5" id="KW-0378">Hydrolase</keyword>
<sequence length="266" mass="28280">MKIIVALCLVAFVACESVPTFVHPNAELIAQAKNMMTQKSSRIVYGDDAQISDFKWQASLRRSGSHICGAAIVSDKHAITAAHCVDGTSASSLSLRVGSSYHKNGGTIVGVQTIRVHERYNGNAPGYPNDIAILVVAGSLTSNVNAEAVDLPQNPNENYNGADCEITGWGRTELGGLPDILQVANTNVLSQSECTNYWGSNINTGHVCVRTGNNGACQGDSGGPLTCSGVLVGVTSWGYSDCRVSHPSVYTRITTFLDWINDNMSR</sequence>
<dbReference type="MEROPS" id="S01.A83"/>
<dbReference type="PROSITE" id="PS50240">
    <property type="entry name" value="TRYPSIN_DOM"/>
    <property type="match status" value="1"/>
</dbReference>
<dbReference type="InterPro" id="IPR018114">
    <property type="entry name" value="TRYPSIN_HIS"/>
</dbReference>
<evidence type="ECO:0000256" key="5">
    <source>
        <dbReference type="RuleBase" id="RU363034"/>
    </source>
</evidence>
<dbReference type="GO" id="GO:0006508">
    <property type="term" value="P:proteolysis"/>
    <property type="evidence" value="ECO:0007669"/>
    <property type="project" value="UniProtKB-KW"/>
</dbReference>
<dbReference type="Gene3D" id="2.40.10.10">
    <property type="entry name" value="Trypsin-like serine proteases"/>
    <property type="match status" value="1"/>
</dbReference>
<evidence type="ECO:0000256" key="1">
    <source>
        <dbReference type="ARBA" id="ARBA00007664"/>
    </source>
</evidence>
<feature type="chain" id="PRO_5012813327" evidence="6">
    <location>
        <begin position="16"/>
        <end position="266"/>
    </location>
</feature>
<dbReference type="SUPFAM" id="SSF50494">
    <property type="entry name" value="Trypsin-like serine proteases"/>
    <property type="match status" value="1"/>
</dbReference>
<dbReference type="PROSITE" id="PS00134">
    <property type="entry name" value="TRYPSIN_HIS"/>
    <property type="match status" value="1"/>
</dbReference>
<dbReference type="PANTHER" id="PTHR24276">
    <property type="entry name" value="POLYSERASE-RELATED"/>
    <property type="match status" value="1"/>
</dbReference>
<dbReference type="AlphaFoldDB" id="A0S0Q0"/>
<comment type="similarity">
    <text evidence="1">Belongs to the peptidase S1 family.</text>
</comment>
<keyword evidence="6" id="KW-0732">Signal</keyword>
<dbReference type="FunFam" id="2.40.10.10:FF:000034">
    <property type="entry name" value="Eupolytin"/>
    <property type="match status" value="1"/>
</dbReference>
<dbReference type="InterPro" id="IPR009003">
    <property type="entry name" value="Peptidase_S1_PA"/>
</dbReference>
<keyword evidence="2 5" id="KW-0645">Protease</keyword>
<keyword evidence="4" id="KW-1015">Disulfide bond</keyword>
<name>A0S0Q0_AZUFA</name>
<evidence type="ECO:0000256" key="6">
    <source>
        <dbReference type="SAM" id="SignalP"/>
    </source>
</evidence>
<evidence type="ECO:0000256" key="4">
    <source>
        <dbReference type="ARBA" id="ARBA00023157"/>
    </source>
</evidence>
<protein>
    <submittedName>
        <fullName evidence="8">Serine protease CFSP3</fullName>
    </submittedName>
</protein>
<dbReference type="GO" id="GO:0004252">
    <property type="term" value="F:serine-type endopeptidase activity"/>
    <property type="evidence" value="ECO:0007669"/>
    <property type="project" value="InterPro"/>
</dbReference>
<dbReference type="Pfam" id="PF00089">
    <property type="entry name" value="Trypsin"/>
    <property type="match status" value="1"/>
</dbReference>
<reference evidence="8" key="1">
    <citation type="submission" date="2005-11" db="EMBL/GenBank/DDBJ databases">
        <title>A serine protease identified from Chlamys farreri.</title>
        <authorList>
            <person name="Zhu L."/>
            <person name="Song L."/>
        </authorList>
    </citation>
    <scope>NUCLEOTIDE SEQUENCE</scope>
</reference>
<dbReference type="PROSITE" id="PS51257">
    <property type="entry name" value="PROKAR_LIPOPROTEIN"/>
    <property type="match status" value="1"/>
</dbReference>
<dbReference type="CDD" id="cd00190">
    <property type="entry name" value="Tryp_SPc"/>
    <property type="match status" value="1"/>
</dbReference>
<dbReference type="PANTHER" id="PTHR24276:SF98">
    <property type="entry name" value="FI18310P1-RELATED"/>
    <property type="match status" value="1"/>
</dbReference>
<dbReference type="InterPro" id="IPR001314">
    <property type="entry name" value="Peptidase_S1A"/>
</dbReference>
<organism evidence="8">
    <name type="scientific">Azumapecten farreri</name>
    <name type="common">Farrer's scallop</name>
    <name type="synonym">Chlamys farreri</name>
    <dbReference type="NCBI Taxonomy" id="106299"/>
    <lineage>
        <taxon>Eukaryota</taxon>
        <taxon>Metazoa</taxon>
        <taxon>Spiralia</taxon>
        <taxon>Lophotrochozoa</taxon>
        <taxon>Mollusca</taxon>
        <taxon>Bivalvia</taxon>
        <taxon>Autobranchia</taxon>
        <taxon>Pteriomorphia</taxon>
        <taxon>Pectinida</taxon>
        <taxon>Pectinoidea</taxon>
        <taxon>Pectinidae</taxon>
        <taxon>Azumapecten</taxon>
    </lineage>
</organism>
<keyword evidence="5" id="KW-0720">Serine protease</keyword>